<dbReference type="VEuPathDB" id="FungiDB:RhiirA1_483471"/>
<dbReference type="AlphaFoldDB" id="A0A2N0NSH1"/>
<reference evidence="1 2" key="1">
    <citation type="submission" date="2016-04" db="EMBL/GenBank/DDBJ databases">
        <title>Genome analyses suggest a sexual origin of heterokaryosis in a supposedly ancient asexual fungus.</title>
        <authorList>
            <person name="Ropars J."/>
            <person name="Sedzielewska K."/>
            <person name="Noel J."/>
            <person name="Charron P."/>
            <person name="Farinelli L."/>
            <person name="Marton T."/>
            <person name="Kruger M."/>
            <person name="Pelin A."/>
            <person name="Brachmann A."/>
            <person name="Corradi N."/>
        </authorList>
    </citation>
    <scope>NUCLEOTIDE SEQUENCE [LARGE SCALE GENOMIC DNA]</scope>
    <source>
        <strain evidence="1 2">A5</strain>
    </source>
</reference>
<proteinExistence type="predicted"/>
<evidence type="ECO:0000313" key="2">
    <source>
        <dbReference type="Proteomes" id="UP000232722"/>
    </source>
</evidence>
<dbReference type="VEuPathDB" id="FungiDB:RhiirFUN_021189"/>
<dbReference type="VEuPathDB" id="FungiDB:FUN_025261"/>
<reference evidence="1 2" key="2">
    <citation type="submission" date="2017-09" db="EMBL/GenBank/DDBJ databases">
        <title>Extensive intraspecific genome diversity in a model arbuscular mycorrhizal fungus.</title>
        <authorList>
            <person name="Chen E.C."/>
            <person name="Morin E."/>
            <person name="Beaudet D."/>
            <person name="Noel J."/>
            <person name="Ndikumana S."/>
            <person name="Charron P."/>
            <person name="St-Onge C."/>
            <person name="Giorgi J."/>
            <person name="Grigoriev I.V."/>
            <person name="Roux C."/>
            <person name="Martin F.M."/>
            <person name="Corradi N."/>
        </authorList>
    </citation>
    <scope>NUCLEOTIDE SEQUENCE [LARGE SCALE GENOMIC DNA]</scope>
    <source>
        <strain evidence="1 2">A5</strain>
    </source>
</reference>
<evidence type="ECO:0000313" key="1">
    <source>
        <dbReference type="EMBL" id="PKB97495.1"/>
    </source>
</evidence>
<evidence type="ECO:0008006" key="3">
    <source>
        <dbReference type="Google" id="ProtNLM"/>
    </source>
</evidence>
<dbReference type="VEuPathDB" id="FungiDB:RhiirFUN_021187"/>
<sequence length="664" mass="77372">MILYKQGFINPIPVHFQNKTEIFWDSFREAVNINKNGYDGKTRILSIIAKKFPYEEIKSNLNVSNDAIRYARNHALIHGAGGQVWNKPVITREKLSTEMQEQLQAFLMDKAHVVMSSYKTDAATNEPVHYLKQTKTALWKKYHEQYPDGIQRTTFFTKLEGNKYIYRENLGGLCLTCQKYGYEIFSDLIEYINKYITQSYIQKQLIVRCENLKRFLKRDYEQHFHVTSNGKTSHDPCINHCLLYAFNQCTESHTLTCNKCQEFFNFFADIKTHSNETNYNDLLDMKEHLLYYLAHQTRKVYLNAQFNANLLALDEKTALFLVDYKMKILPKTARETKSDWFGKKGWSLHSILVYTTIPTSTKLQVQAFDHWSPDTRQDSWFMATSLHAVLETLDSRPESVIIMSDNGCHYHNVDLMMIMAFWPKWYNVKVKKWVFLEAGEAKTAIDSHHAQISHTINRYVRLGFDIQTGKDIENAIQDIWGTSVAQLVPNRDRERLTKQVLVKKLQSRGIELNGKENKGELVINLEKELNKEVERKKLEPERIVGVLVDVTNSQTIRCDVKEVYPLQIGWALKENQKFGKKGAGKRMTNQVRALLEGYFMAGNADKSNRYTAQDMQRELEKCAQEGEIDKDDVPKVTTIQNWISKTTREHREEAATRVLNYNNL</sequence>
<protein>
    <recommendedName>
        <fullName evidence="3">C2H2-type domain-containing protein</fullName>
    </recommendedName>
</protein>
<dbReference type="VEuPathDB" id="FungiDB:RhiirA1_393343"/>
<comment type="caution">
    <text evidence="1">The sequence shown here is derived from an EMBL/GenBank/DDBJ whole genome shotgun (WGS) entry which is preliminary data.</text>
</comment>
<organism evidence="1 2">
    <name type="scientific">Rhizophagus irregularis</name>
    <dbReference type="NCBI Taxonomy" id="588596"/>
    <lineage>
        <taxon>Eukaryota</taxon>
        <taxon>Fungi</taxon>
        <taxon>Fungi incertae sedis</taxon>
        <taxon>Mucoromycota</taxon>
        <taxon>Glomeromycotina</taxon>
        <taxon>Glomeromycetes</taxon>
        <taxon>Glomerales</taxon>
        <taxon>Glomeraceae</taxon>
        <taxon>Rhizophagus</taxon>
    </lineage>
</organism>
<gene>
    <name evidence="1" type="ORF">RhiirA5_433044</name>
</gene>
<dbReference type="VEuPathDB" id="FungiDB:FUN_005108"/>
<dbReference type="VEuPathDB" id="FungiDB:RhiirFUN_004721"/>
<dbReference type="Proteomes" id="UP000232722">
    <property type="component" value="Unassembled WGS sequence"/>
</dbReference>
<accession>A0A2N0NSH1</accession>
<name>A0A2N0NSH1_9GLOM</name>
<dbReference type="EMBL" id="LLXJ01003173">
    <property type="protein sequence ID" value="PKB97495.1"/>
    <property type="molecule type" value="Genomic_DNA"/>
</dbReference>